<dbReference type="CDD" id="cd02966">
    <property type="entry name" value="TlpA_like_family"/>
    <property type="match status" value="1"/>
</dbReference>
<dbReference type="PROSITE" id="PS51352">
    <property type="entry name" value="THIOREDOXIN_2"/>
    <property type="match status" value="1"/>
</dbReference>
<feature type="domain" description="Thioredoxin" evidence="1">
    <location>
        <begin position="63"/>
        <end position="217"/>
    </location>
</feature>
<dbReference type="Gene3D" id="3.40.30.10">
    <property type="entry name" value="Glutaredoxin"/>
    <property type="match status" value="1"/>
</dbReference>
<sequence length="233" mass="27236">MSRLILLFIFFISVSVFGQHDQVSFSEAISTHLPKYKIKANKAYRTHNVERAEFLFDSLVNYCLKGSKLDNFKVRDLKKKVVQLDEFKKPVYLITYASWVIPTEGEIPALNKLAAKYNDQVDFVILFWDNRTTTKELAKKYHKNIKVLYVDEMQNNSSYVVKMMKHSLGFPTTFLLDKEKRITDIRRSVSHPYGIEFERSFDLNYDSFSKAISLLLINESSRYSNNTKESLTP</sequence>
<organism evidence="2 3">
    <name type="scientific">Salinimicrobium flavum</name>
    <dbReference type="NCBI Taxonomy" id="1737065"/>
    <lineage>
        <taxon>Bacteria</taxon>
        <taxon>Pseudomonadati</taxon>
        <taxon>Bacteroidota</taxon>
        <taxon>Flavobacteriia</taxon>
        <taxon>Flavobacteriales</taxon>
        <taxon>Flavobacteriaceae</taxon>
        <taxon>Salinimicrobium</taxon>
    </lineage>
</organism>
<evidence type="ECO:0000313" key="2">
    <source>
        <dbReference type="EMBL" id="MFD2519058.1"/>
    </source>
</evidence>
<reference evidence="3" key="1">
    <citation type="journal article" date="2019" name="Int. J. Syst. Evol. Microbiol.">
        <title>The Global Catalogue of Microorganisms (GCM) 10K type strain sequencing project: providing services to taxonomists for standard genome sequencing and annotation.</title>
        <authorList>
            <consortium name="The Broad Institute Genomics Platform"/>
            <consortium name="The Broad Institute Genome Sequencing Center for Infectious Disease"/>
            <person name="Wu L."/>
            <person name="Ma J."/>
        </authorList>
    </citation>
    <scope>NUCLEOTIDE SEQUENCE [LARGE SCALE GENOMIC DNA]</scope>
    <source>
        <strain evidence="3">KCTC 42585</strain>
    </source>
</reference>
<name>A0ABW5IZY6_9FLAO</name>
<dbReference type="PANTHER" id="PTHR42852">
    <property type="entry name" value="THIOL:DISULFIDE INTERCHANGE PROTEIN DSBE"/>
    <property type="match status" value="1"/>
</dbReference>
<dbReference type="SUPFAM" id="SSF52833">
    <property type="entry name" value="Thioredoxin-like"/>
    <property type="match status" value="1"/>
</dbReference>
<accession>A0ABW5IZY6</accession>
<evidence type="ECO:0000313" key="3">
    <source>
        <dbReference type="Proteomes" id="UP001597468"/>
    </source>
</evidence>
<dbReference type="EMBL" id="JBHULT010000012">
    <property type="protein sequence ID" value="MFD2519058.1"/>
    <property type="molecule type" value="Genomic_DNA"/>
</dbReference>
<dbReference type="PANTHER" id="PTHR42852:SF13">
    <property type="entry name" value="PROTEIN DIPZ"/>
    <property type="match status" value="1"/>
</dbReference>
<dbReference type="InterPro" id="IPR036249">
    <property type="entry name" value="Thioredoxin-like_sf"/>
</dbReference>
<dbReference type="InterPro" id="IPR013766">
    <property type="entry name" value="Thioredoxin_domain"/>
</dbReference>
<dbReference type="RefSeq" id="WP_380754498.1">
    <property type="nucleotide sequence ID" value="NZ_JBHULT010000012.1"/>
</dbReference>
<keyword evidence="3" id="KW-1185">Reference proteome</keyword>
<dbReference type="InterPro" id="IPR050553">
    <property type="entry name" value="Thioredoxin_ResA/DsbE_sf"/>
</dbReference>
<gene>
    <name evidence="2" type="ORF">ACFSTG_14215</name>
</gene>
<proteinExistence type="predicted"/>
<dbReference type="Pfam" id="PF00578">
    <property type="entry name" value="AhpC-TSA"/>
    <property type="match status" value="1"/>
</dbReference>
<protein>
    <submittedName>
        <fullName evidence="2">TlpA family protein disulfide reductase</fullName>
    </submittedName>
</protein>
<dbReference type="InterPro" id="IPR000866">
    <property type="entry name" value="AhpC/TSA"/>
</dbReference>
<dbReference type="Proteomes" id="UP001597468">
    <property type="component" value="Unassembled WGS sequence"/>
</dbReference>
<evidence type="ECO:0000259" key="1">
    <source>
        <dbReference type="PROSITE" id="PS51352"/>
    </source>
</evidence>
<comment type="caution">
    <text evidence="2">The sequence shown here is derived from an EMBL/GenBank/DDBJ whole genome shotgun (WGS) entry which is preliminary data.</text>
</comment>